<name>A0ABN0VZK5_9BACI</name>
<dbReference type="RefSeq" id="WP_343796825.1">
    <property type="nucleotide sequence ID" value="NZ_BAAADJ010000009.1"/>
</dbReference>
<comment type="caution">
    <text evidence="3">The sequence shown here is derived from an EMBL/GenBank/DDBJ whole genome shotgun (WGS) entry which is preliminary data.</text>
</comment>
<evidence type="ECO:0000313" key="4">
    <source>
        <dbReference type="Proteomes" id="UP001500782"/>
    </source>
</evidence>
<evidence type="ECO:0000256" key="1">
    <source>
        <dbReference type="SAM" id="MobiDB-lite"/>
    </source>
</evidence>
<dbReference type="PROSITE" id="PS51257">
    <property type="entry name" value="PROKAR_LIPOPROTEIN"/>
    <property type="match status" value="1"/>
</dbReference>
<keyword evidence="4" id="KW-1185">Reference proteome</keyword>
<protein>
    <recommendedName>
        <fullName evidence="5">Lipoprotein</fullName>
    </recommendedName>
</protein>
<sequence>MKKLYFILLSTLLLLVACSSEDTGEIQLASEPIEEENEDIKQDDTEEEISETVEDSNVNTEEEISEEPIENTETVTPLTEEEVKELIEYTSLGEDDNLNSFSFINGEINATIDLAPNDLFSAEDMAVTRYSQLSDELLYHEGWEVLTVTYVNVGTVSMNRNEKESNEYGDYFPTLKIEERLK</sequence>
<keyword evidence="2" id="KW-0732">Signal</keyword>
<dbReference type="Proteomes" id="UP001500782">
    <property type="component" value="Unassembled WGS sequence"/>
</dbReference>
<dbReference type="EMBL" id="BAAADJ010000009">
    <property type="protein sequence ID" value="GAA0321032.1"/>
    <property type="molecule type" value="Genomic_DNA"/>
</dbReference>
<feature type="signal peptide" evidence="2">
    <location>
        <begin position="1"/>
        <end position="19"/>
    </location>
</feature>
<feature type="chain" id="PRO_5047321070" description="Lipoprotein" evidence="2">
    <location>
        <begin position="20"/>
        <end position="182"/>
    </location>
</feature>
<evidence type="ECO:0008006" key="5">
    <source>
        <dbReference type="Google" id="ProtNLM"/>
    </source>
</evidence>
<evidence type="ECO:0000313" key="3">
    <source>
        <dbReference type="EMBL" id="GAA0321032.1"/>
    </source>
</evidence>
<proteinExistence type="predicted"/>
<organism evidence="3 4">
    <name type="scientific">Bacillus carboniphilus</name>
    <dbReference type="NCBI Taxonomy" id="86663"/>
    <lineage>
        <taxon>Bacteria</taxon>
        <taxon>Bacillati</taxon>
        <taxon>Bacillota</taxon>
        <taxon>Bacilli</taxon>
        <taxon>Bacillales</taxon>
        <taxon>Bacillaceae</taxon>
        <taxon>Bacillus</taxon>
    </lineage>
</organism>
<feature type="region of interest" description="Disordered" evidence="1">
    <location>
        <begin position="28"/>
        <end position="74"/>
    </location>
</feature>
<accession>A0ABN0VZK5</accession>
<feature type="compositionally biased region" description="Acidic residues" evidence="1">
    <location>
        <begin position="44"/>
        <end position="70"/>
    </location>
</feature>
<evidence type="ECO:0000256" key="2">
    <source>
        <dbReference type="SAM" id="SignalP"/>
    </source>
</evidence>
<gene>
    <name evidence="3" type="ORF">GCM10008967_09450</name>
</gene>
<reference evidence="3 4" key="1">
    <citation type="journal article" date="2019" name="Int. J. Syst. Evol. Microbiol.">
        <title>The Global Catalogue of Microorganisms (GCM) 10K type strain sequencing project: providing services to taxonomists for standard genome sequencing and annotation.</title>
        <authorList>
            <consortium name="The Broad Institute Genomics Platform"/>
            <consortium name="The Broad Institute Genome Sequencing Center for Infectious Disease"/>
            <person name="Wu L."/>
            <person name="Ma J."/>
        </authorList>
    </citation>
    <scope>NUCLEOTIDE SEQUENCE [LARGE SCALE GENOMIC DNA]</scope>
    <source>
        <strain evidence="3 4">JCM 9731</strain>
    </source>
</reference>